<name>A0A485LQ18_9STRA</name>
<organism evidence="3 4">
    <name type="scientific">Aphanomyces stellatus</name>
    <dbReference type="NCBI Taxonomy" id="120398"/>
    <lineage>
        <taxon>Eukaryota</taxon>
        <taxon>Sar</taxon>
        <taxon>Stramenopiles</taxon>
        <taxon>Oomycota</taxon>
        <taxon>Saprolegniomycetes</taxon>
        <taxon>Saprolegniales</taxon>
        <taxon>Verrucalvaceae</taxon>
        <taxon>Aphanomyces</taxon>
    </lineage>
</organism>
<reference evidence="2" key="2">
    <citation type="submission" date="2019-06" db="EMBL/GenBank/DDBJ databases">
        <title>Genomics analysis of Aphanomyces spp. identifies a new class of oomycete effector associated with host adaptation.</title>
        <authorList>
            <person name="Gaulin E."/>
        </authorList>
    </citation>
    <scope>NUCLEOTIDE SEQUENCE</scope>
    <source>
        <strain evidence="2">CBS 578.67</strain>
    </source>
</reference>
<dbReference type="EMBL" id="CAADRA010007084">
    <property type="protein sequence ID" value="VFT99118.1"/>
    <property type="molecule type" value="Genomic_DNA"/>
</dbReference>
<keyword evidence="4" id="KW-1185">Reference proteome</keyword>
<protein>
    <submittedName>
        <fullName evidence="3">Aste57867_22458 protein</fullName>
    </submittedName>
</protein>
<dbReference type="AlphaFoldDB" id="A0A485LQ18"/>
<evidence type="ECO:0000313" key="2">
    <source>
        <dbReference type="EMBL" id="KAF0685711.1"/>
    </source>
</evidence>
<dbReference type="InterPro" id="IPR004875">
    <property type="entry name" value="DDE_SF_endonuclease_dom"/>
</dbReference>
<dbReference type="EMBL" id="VJMH01007058">
    <property type="protein sequence ID" value="KAF0685711.1"/>
    <property type="molecule type" value="Genomic_DNA"/>
</dbReference>
<dbReference type="GO" id="GO:0003676">
    <property type="term" value="F:nucleic acid binding"/>
    <property type="evidence" value="ECO:0007669"/>
    <property type="project" value="InterPro"/>
</dbReference>
<reference evidence="3 4" key="1">
    <citation type="submission" date="2019-03" db="EMBL/GenBank/DDBJ databases">
        <authorList>
            <person name="Gaulin E."/>
            <person name="Dumas B."/>
        </authorList>
    </citation>
    <scope>NUCLEOTIDE SEQUENCE [LARGE SCALE GENOMIC DNA]</scope>
    <source>
        <strain evidence="3">CBS 568.67</strain>
    </source>
</reference>
<feature type="domain" description="DDE-1" evidence="1">
    <location>
        <begin position="6"/>
        <end position="110"/>
    </location>
</feature>
<dbReference type="OrthoDB" id="76498at2759"/>
<evidence type="ECO:0000259" key="1">
    <source>
        <dbReference type="Pfam" id="PF03184"/>
    </source>
</evidence>
<gene>
    <name evidence="3" type="primary">Aste57867_22458</name>
    <name evidence="2" type="ORF">As57867_022388</name>
    <name evidence="3" type="ORF">ASTE57867_22458</name>
</gene>
<proteinExistence type="predicted"/>
<dbReference type="Pfam" id="PF03184">
    <property type="entry name" value="DDE_1"/>
    <property type="match status" value="1"/>
</dbReference>
<sequence>MPKWLSQDRKILLLVDNAPPHMLLEETLLTNVKLKMLPKNTMAYLEPQDAGIIASFKAKYRKKQVQNALDQIDAVMEGHQDGLFEVPLNEAMQWAKDAWASVTPATVRNC</sequence>
<evidence type="ECO:0000313" key="4">
    <source>
        <dbReference type="Proteomes" id="UP000332933"/>
    </source>
</evidence>
<dbReference type="Proteomes" id="UP000332933">
    <property type="component" value="Unassembled WGS sequence"/>
</dbReference>
<accession>A0A485LQ18</accession>
<evidence type="ECO:0000313" key="3">
    <source>
        <dbReference type="EMBL" id="VFT99118.1"/>
    </source>
</evidence>